<dbReference type="eggNOG" id="COG2823">
    <property type="taxonomic scope" value="Bacteria"/>
</dbReference>
<keyword evidence="3" id="KW-1185">Reference proteome</keyword>
<dbReference type="PANTHER" id="PTHR34606:SF15">
    <property type="entry name" value="BON DOMAIN-CONTAINING PROTEIN"/>
    <property type="match status" value="1"/>
</dbReference>
<evidence type="ECO:0000259" key="1">
    <source>
        <dbReference type="PROSITE" id="PS50914"/>
    </source>
</evidence>
<dbReference type="InterPro" id="IPR014004">
    <property type="entry name" value="Transpt-assoc_nodulatn_dom_bac"/>
</dbReference>
<evidence type="ECO:0000313" key="3">
    <source>
        <dbReference type="Proteomes" id="UP000001683"/>
    </source>
</evidence>
<protein>
    <submittedName>
        <fullName evidence="2">Transport-associated</fullName>
    </submittedName>
</protein>
<dbReference type="RefSeq" id="WP_012448500.1">
    <property type="nucleotide sequence ID" value="NC_010718.1"/>
</dbReference>
<organism evidence="2 3">
    <name type="scientific">Natranaerobius thermophilus (strain ATCC BAA-1301 / DSM 18059 / JW/NM-WN-LF)</name>
    <dbReference type="NCBI Taxonomy" id="457570"/>
    <lineage>
        <taxon>Bacteria</taxon>
        <taxon>Bacillati</taxon>
        <taxon>Bacillota</taxon>
        <taxon>Clostridia</taxon>
        <taxon>Natranaerobiales</taxon>
        <taxon>Natranaerobiaceae</taxon>
        <taxon>Natranaerobius</taxon>
    </lineage>
</organism>
<gene>
    <name evidence="2" type="ordered locus">Nther_2077</name>
</gene>
<dbReference type="SMART" id="SM00749">
    <property type="entry name" value="BON"/>
    <property type="match status" value="3"/>
</dbReference>
<dbReference type="Proteomes" id="UP000001683">
    <property type="component" value="Chromosome"/>
</dbReference>
<dbReference type="InterPro" id="IPR007055">
    <property type="entry name" value="BON_dom"/>
</dbReference>
<dbReference type="PANTHER" id="PTHR34606">
    <property type="entry name" value="BON DOMAIN-CONTAINING PROTEIN"/>
    <property type="match status" value="1"/>
</dbReference>
<evidence type="ECO:0000313" key="2">
    <source>
        <dbReference type="EMBL" id="ACB85644.1"/>
    </source>
</evidence>
<dbReference type="AlphaFoldDB" id="B2A753"/>
<dbReference type="STRING" id="457570.Nther_2077"/>
<dbReference type="EMBL" id="CP001034">
    <property type="protein sequence ID" value="ACB85644.1"/>
    <property type="molecule type" value="Genomic_DNA"/>
</dbReference>
<reference evidence="2 3" key="2">
    <citation type="journal article" date="2011" name="J. Bacteriol.">
        <title>Complete genome sequence of the anaerobic, halophilic alkalithermophile Natranaerobius thermophilus JW/NM-WN-LF.</title>
        <authorList>
            <person name="Zhao B."/>
            <person name="Mesbah N.M."/>
            <person name="Dalin E."/>
            <person name="Goodwin L."/>
            <person name="Nolan M."/>
            <person name="Pitluck S."/>
            <person name="Chertkov O."/>
            <person name="Brettin T.S."/>
            <person name="Han J."/>
            <person name="Larimer F.W."/>
            <person name="Land M.L."/>
            <person name="Hauser L."/>
            <person name="Kyrpides N."/>
            <person name="Wiegel J."/>
        </authorList>
    </citation>
    <scope>NUCLEOTIDE SEQUENCE [LARGE SCALE GENOMIC DNA]</scope>
    <source>
        <strain evidence="3">ATCC BAA-1301 / DSM 18059 / JW/NM-WN-LF</strain>
    </source>
</reference>
<dbReference type="OrthoDB" id="1952369at2"/>
<dbReference type="KEGG" id="nth:Nther_2077"/>
<name>B2A753_NATTJ</name>
<accession>B2A753</accession>
<feature type="domain" description="BON" evidence="1">
    <location>
        <begin position="9"/>
        <end position="77"/>
    </location>
</feature>
<dbReference type="PROSITE" id="PS50914">
    <property type="entry name" value="BON"/>
    <property type="match status" value="4"/>
</dbReference>
<dbReference type="InterPro" id="IPR051686">
    <property type="entry name" value="Lipoprotein_DolP"/>
</dbReference>
<feature type="domain" description="BON" evidence="1">
    <location>
        <begin position="234"/>
        <end position="307"/>
    </location>
</feature>
<dbReference type="Pfam" id="PF04972">
    <property type="entry name" value="BON"/>
    <property type="match status" value="4"/>
</dbReference>
<dbReference type="InParanoid" id="B2A753"/>
<dbReference type="Gene3D" id="3.30.1340.30">
    <property type="match status" value="2"/>
</dbReference>
<reference evidence="2 3" key="1">
    <citation type="submission" date="2008-04" db="EMBL/GenBank/DDBJ databases">
        <title>Complete sequence of chromosome of Natranaerobius thermophilus JW/NM-WN-LF.</title>
        <authorList>
            <consortium name="US DOE Joint Genome Institute"/>
            <person name="Copeland A."/>
            <person name="Lucas S."/>
            <person name="Lapidus A."/>
            <person name="Glavina del Rio T."/>
            <person name="Dalin E."/>
            <person name="Tice H."/>
            <person name="Bruce D."/>
            <person name="Goodwin L."/>
            <person name="Pitluck S."/>
            <person name="Chertkov O."/>
            <person name="Brettin T."/>
            <person name="Detter J.C."/>
            <person name="Han C."/>
            <person name="Kuske C.R."/>
            <person name="Schmutz J."/>
            <person name="Larimer F."/>
            <person name="Land M."/>
            <person name="Hauser L."/>
            <person name="Kyrpides N."/>
            <person name="Lykidis A."/>
            <person name="Mesbah N.M."/>
            <person name="Wiegel J."/>
        </authorList>
    </citation>
    <scope>NUCLEOTIDE SEQUENCE [LARGE SCALE GENOMIC DNA]</scope>
    <source>
        <strain evidence="3">ATCC BAA-1301 / DSM 18059 / JW/NM-WN-LF</strain>
    </source>
</reference>
<feature type="domain" description="BON" evidence="1">
    <location>
        <begin position="82"/>
        <end position="150"/>
    </location>
</feature>
<sequence>MSDQGQNNKDQELARKVDEAINNETDFSGYDINIRVVDGKVTLYGVVDTLSEVDHARKVVESIEGVEDIENNLTVSTDGAVDDSHVHMEVRQELEGEPRIKDASINVSVNNGNVYLQGTAKSLAEKNAVHEAASKAMGVKEIVDNIAVKPEEGRQKRPYDDASIVNEIQRTFSQEAEYNLGDKIEVRCQDGKVFMSGTASIEERDEARKLASKVSGVKEVNVHEVDTSRGELDRATQVTEKVKEAFSQDKTLQELPIEIYEENGHLVLDGIVRNTDQKEKVDKLLHTYMEEYGQDLISVDNKIRISN</sequence>
<proteinExistence type="predicted"/>
<dbReference type="HOGENOM" id="CLU_905616_0_0_9"/>
<feature type="domain" description="BON" evidence="1">
    <location>
        <begin position="160"/>
        <end position="229"/>
    </location>
</feature>